<feature type="domain" description="Transposase DDE" evidence="1">
    <location>
        <begin position="2"/>
        <end position="52"/>
    </location>
</feature>
<protein>
    <recommendedName>
        <fullName evidence="1">Transposase DDE domain-containing protein</fullName>
    </recommendedName>
</protein>
<dbReference type="HOGENOM" id="CLU_2859347_0_0_7"/>
<proteinExistence type="predicted"/>
<sequence>METADAKSVYRLRGQTIEIVFADVKEHRGLRRFSDHGLSRVRAEFALDVLLHKLLVVQRSLSQR</sequence>
<keyword evidence="3" id="KW-1185">Reference proteome</keyword>
<dbReference type="InterPro" id="IPR025668">
    <property type="entry name" value="Tnp_DDE_dom"/>
</dbReference>
<name>W4LT72_9BACT</name>
<dbReference type="AlphaFoldDB" id="W4LT72"/>
<reference evidence="2 3" key="1">
    <citation type="journal article" date="2014" name="Nature">
        <title>An environmental bacterial taxon with a large and distinct metabolic repertoire.</title>
        <authorList>
            <person name="Wilson M.C."/>
            <person name="Mori T."/>
            <person name="Ruckert C."/>
            <person name="Uria A.R."/>
            <person name="Helf M.J."/>
            <person name="Takada K."/>
            <person name="Gernert C."/>
            <person name="Steffens U.A."/>
            <person name="Heycke N."/>
            <person name="Schmitt S."/>
            <person name="Rinke C."/>
            <person name="Helfrich E.J."/>
            <person name="Brachmann A.O."/>
            <person name="Gurgui C."/>
            <person name="Wakimoto T."/>
            <person name="Kracht M."/>
            <person name="Crusemann M."/>
            <person name="Hentschel U."/>
            <person name="Abe I."/>
            <person name="Matsunaga S."/>
            <person name="Kalinowski J."/>
            <person name="Takeyama H."/>
            <person name="Piel J."/>
        </authorList>
    </citation>
    <scope>NUCLEOTIDE SEQUENCE [LARGE SCALE GENOMIC DNA]</scope>
    <source>
        <strain evidence="3">TSY2</strain>
    </source>
</reference>
<dbReference type="EMBL" id="AZHX01001682">
    <property type="protein sequence ID" value="ETX00906.1"/>
    <property type="molecule type" value="Genomic_DNA"/>
</dbReference>
<organism evidence="2 3">
    <name type="scientific">Candidatus Entotheonella gemina</name>
    <dbReference type="NCBI Taxonomy" id="1429439"/>
    <lineage>
        <taxon>Bacteria</taxon>
        <taxon>Pseudomonadati</taxon>
        <taxon>Nitrospinota/Tectimicrobiota group</taxon>
        <taxon>Candidatus Tectimicrobiota</taxon>
        <taxon>Candidatus Entotheonellia</taxon>
        <taxon>Candidatus Entotheonellales</taxon>
        <taxon>Candidatus Entotheonellaceae</taxon>
        <taxon>Candidatus Entotheonella</taxon>
    </lineage>
</organism>
<evidence type="ECO:0000313" key="3">
    <source>
        <dbReference type="Proteomes" id="UP000019140"/>
    </source>
</evidence>
<dbReference type="Pfam" id="PF13751">
    <property type="entry name" value="DDE_Tnp_1_6"/>
    <property type="match status" value="1"/>
</dbReference>
<dbReference type="Proteomes" id="UP000019140">
    <property type="component" value="Unassembled WGS sequence"/>
</dbReference>
<gene>
    <name evidence="2" type="ORF">ETSY2_38210</name>
</gene>
<comment type="caution">
    <text evidence="2">The sequence shown here is derived from an EMBL/GenBank/DDBJ whole genome shotgun (WGS) entry which is preliminary data.</text>
</comment>
<evidence type="ECO:0000313" key="2">
    <source>
        <dbReference type="EMBL" id="ETX00906.1"/>
    </source>
</evidence>
<accession>W4LT72</accession>
<evidence type="ECO:0000259" key="1">
    <source>
        <dbReference type="Pfam" id="PF13751"/>
    </source>
</evidence>